<dbReference type="SUPFAM" id="SSF88697">
    <property type="entry name" value="PUA domain-like"/>
    <property type="match status" value="1"/>
</dbReference>
<name>A0A2B7WEQ8_POLH7</name>
<comment type="caution">
    <text evidence="2">The sequence shown here is derived from an EMBL/GenBank/DDBJ whole genome shotgun (WGS) entry which is preliminary data.</text>
</comment>
<dbReference type="EMBL" id="PDNA01000510">
    <property type="protein sequence ID" value="PGG95082.1"/>
    <property type="molecule type" value="Genomic_DNA"/>
</dbReference>
<dbReference type="OrthoDB" id="2149705at2759"/>
<protein>
    <submittedName>
        <fullName evidence="2">Uncharacterized protein</fullName>
    </submittedName>
</protein>
<sequence>MSTLPESAYAILAIKPDFVKLIVQSAKNHEFRKYKLAEVQRLWLYESSPISQITHAVTTSTPKTPGEIRDPSSVSNDDFDAGKKASKYGYPVLHLDRLQKPLSIADMKDYGLRPPQGFTYVPSKLAEDLPLDEMVEVF</sequence>
<evidence type="ECO:0000313" key="3">
    <source>
        <dbReference type="Proteomes" id="UP000224634"/>
    </source>
</evidence>
<proteinExistence type="predicted"/>
<evidence type="ECO:0000256" key="1">
    <source>
        <dbReference type="SAM" id="MobiDB-lite"/>
    </source>
</evidence>
<keyword evidence="3" id="KW-1185">Reference proteome</keyword>
<dbReference type="Proteomes" id="UP000224634">
    <property type="component" value="Unassembled WGS sequence"/>
</dbReference>
<dbReference type="InterPro" id="IPR015947">
    <property type="entry name" value="PUA-like_sf"/>
</dbReference>
<evidence type="ECO:0000313" key="2">
    <source>
        <dbReference type="EMBL" id="PGG95082.1"/>
    </source>
</evidence>
<gene>
    <name evidence="2" type="ORF">AJ80_10024</name>
</gene>
<reference evidence="2 3" key="1">
    <citation type="submission" date="2017-10" db="EMBL/GenBank/DDBJ databases">
        <title>Comparative genomics in systemic dimorphic fungi from Ajellomycetaceae.</title>
        <authorList>
            <person name="Munoz J.F."/>
            <person name="Mcewen J.G."/>
            <person name="Clay O.K."/>
            <person name="Cuomo C.A."/>
        </authorList>
    </citation>
    <scope>NUCLEOTIDE SEQUENCE [LARGE SCALE GENOMIC DNA]</scope>
    <source>
        <strain evidence="2 3">UAMH7299</strain>
    </source>
</reference>
<dbReference type="AlphaFoldDB" id="A0A2B7WEQ8"/>
<feature type="region of interest" description="Disordered" evidence="1">
    <location>
        <begin position="56"/>
        <end position="80"/>
    </location>
</feature>
<dbReference type="Gene3D" id="2.30.130.30">
    <property type="entry name" value="Hypothetical protein"/>
    <property type="match status" value="1"/>
</dbReference>
<accession>A0A2B7WEQ8</accession>
<organism evidence="2 3">
    <name type="scientific">Polytolypa hystricis (strain UAMH7299)</name>
    <dbReference type="NCBI Taxonomy" id="1447883"/>
    <lineage>
        <taxon>Eukaryota</taxon>
        <taxon>Fungi</taxon>
        <taxon>Dikarya</taxon>
        <taxon>Ascomycota</taxon>
        <taxon>Pezizomycotina</taxon>
        <taxon>Eurotiomycetes</taxon>
        <taxon>Eurotiomycetidae</taxon>
        <taxon>Onygenales</taxon>
        <taxon>Onygenales incertae sedis</taxon>
        <taxon>Polytolypa</taxon>
    </lineage>
</organism>